<dbReference type="InterPro" id="IPR026968">
    <property type="entry name" value="PcaD/CatD"/>
</dbReference>
<organism evidence="2 3">
    <name type="scientific">Solirubrobacter ginsenosidimutans</name>
    <dbReference type="NCBI Taxonomy" id="490573"/>
    <lineage>
        <taxon>Bacteria</taxon>
        <taxon>Bacillati</taxon>
        <taxon>Actinomycetota</taxon>
        <taxon>Thermoleophilia</taxon>
        <taxon>Solirubrobacterales</taxon>
        <taxon>Solirubrobacteraceae</taxon>
        <taxon>Solirubrobacter</taxon>
    </lineage>
</organism>
<dbReference type="InterPro" id="IPR000073">
    <property type="entry name" value="AB_hydrolase_1"/>
</dbReference>
<dbReference type="GO" id="GO:0042952">
    <property type="term" value="P:beta-ketoadipate pathway"/>
    <property type="evidence" value="ECO:0007669"/>
    <property type="project" value="InterPro"/>
</dbReference>
<dbReference type="PANTHER" id="PTHR43798">
    <property type="entry name" value="MONOACYLGLYCEROL LIPASE"/>
    <property type="match status" value="1"/>
</dbReference>
<name>A0A9X3MWU6_9ACTN</name>
<evidence type="ECO:0000313" key="3">
    <source>
        <dbReference type="Proteomes" id="UP001149140"/>
    </source>
</evidence>
<dbReference type="InterPro" id="IPR029058">
    <property type="entry name" value="AB_hydrolase_fold"/>
</dbReference>
<evidence type="ECO:0000313" key="2">
    <source>
        <dbReference type="EMBL" id="MDA0164259.1"/>
    </source>
</evidence>
<dbReference type="InterPro" id="IPR050266">
    <property type="entry name" value="AB_hydrolase_sf"/>
</dbReference>
<sequence>MIPHHIVTGPDDAPVLVLSNSLGTTHEMWDPQAEALAERFRLVRYDTRGHGGSRTPHGPYDIEEVGGDVIDLLDHLGVEKAHVAGLSLGGMTAMWLGIATPRRIDRLVLLCTSPLMGPPETWRDRSALVRAEGTQAIVDATLERWLTADYRASHDISWLRDMFVGIDDEGYANCCSIIQHMDLTANLAQIVAPTLVIGGAQDPATPPAQHAEKIHQTILGSRLEILDPGAHLISVERPDAVTNLILEHLEA</sequence>
<keyword evidence="3" id="KW-1185">Reference proteome</keyword>
<protein>
    <submittedName>
        <fullName evidence="2">3-oxoadipate enol-lactonase</fullName>
        <ecNumber evidence="2">3.1.1.24</ecNumber>
    </submittedName>
</protein>
<dbReference type="GO" id="GO:0047570">
    <property type="term" value="F:3-oxoadipate enol-lactonase activity"/>
    <property type="evidence" value="ECO:0007669"/>
    <property type="project" value="UniProtKB-EC"/>
</dbReference>
<dbReference type="EC" id="3.1.1.24" evidence="2"/>
<dbReference type="GO" id="GO:0046464">
    <property type="term" value="P:acylglycerol catabolic process"/>
    <property type="evidence" value="ECO:0007669"/>
    <property type="project" value="TreeGrafter"/>
</dbReference>
<gene>
    <name evidence="2" type="primary">pcaD</name>
    <name evidence="2" type="ORF">OM076_28570</name>
</gene>
<dbReference type="Pfam" id="PF12697">
    <property type="entry name" value="Abhydrolase_6"/>
    <property type="match status" value="1"/>
</dbReference>
<dbReference type="PANTHER" id="PTHR43798:SF33">
    <property type="entry name" value="HYDROLASE, PUTATIVE (AFU_ORTHOLOGUE AFUA_2G14860)-RELATED"/>
    <property type="match status" value="1"/>
</dbReference>
<comment type="caution">
    <text evidence="2">The sequence shown here is derived from an EMBL/GenBank/DDBJ whole genome shotgun (WGS) entry which is preliminary data.</text>
</comment>
<feature type="domain" description="AB hydrolase-1" evidence="1">
    <location>
        <begin position="16"/>
        <end position="241"/>
    </location>
</feature>
<dbReference type="RefSeq" id="WP_270043511.1">
    <property type="nucleotide sequence ID" value="NZ_JAPDOD010000032.1"/>
</dbReference>
<accession>A0A9X3MWU6</accession>
<dbReference type="NCBIfam" id="TIGR02427">
    <property type="entry name" value="protocat_pcaD"/>
    <property type="match status" value="1"/>
</dbReference>
<proteinExistence type="predicted"/>
<dbReference type="AlphaFoldDB" id="A0A9X3MWU6"/>
<dbReference type="PRINTS" id="PR00111">
    <property type="entry name" value="ABHYDROLASE"/>
</dbReference>
<dbReference type="Proteomes" id="UP001149140">
    <property type="component" value="Unassembled WGS sequence"/>
</dbReference>
<dbReference type="GO" id="GO:0047372">
    <property type="term" value="F:monoacylglycerol lipase activity"/>
    <property type="evidence" value="ECO:0007669"/>
    <property type="project" value="TreeGrafter"/>
</dbReference>
<reference evidence="2" key="1">
    <citation type="submission" date="2022-10" db="EMBL/GenBank/DDBJ databases">
        <title>The WGS of Solirubrobacter ginsenosidimutans DSM 21036.</title>
        <authorList>
            <person name="Jiang Z."/>
        </authorList>
    </citation>
    <scope>NUCLEOTIDE SEQUENCE</scope>
    <source>
        <strain evidence="2">DSM 21036</strain>
    </source>
</reference>
<evidence type="ECO:0000259" key="1">
    <source>
        <dbReference type="Pfam" id="PF12697"/>
    </source>
</evidence>
<dbReference type="EMBL" id="JAPDOD010000032">
    <property type="protein sequence ID" value="MDA0164259.1"/>
    <property type="molecule type" value="Genomic_DNA"/>
</dbReference>
<dbReference type="GO" id="GO:0016020">
    <property type="term" value="C:membrane"/>
    <property type="evidence" value="ECO:0007669"/>
    <property type="project" value="TreeGrafter"/>
</dbReference>
<dbReference type="SUPFAM" id="SSF53474">
    <property type="entry name" value="alpha/beta-Hydrolases"/>
    <property type="match status" value="1"/>
</dbReference>
<dbReference type="Gene3D" id="3.40.50.1820">
    <property type="entry name" value="alpha/beta hydrolase"/>
    <property type="match status" value="1"/>
</dbReference>
<keyword evidence="2" id="KW-0378">Hydrolase</keyword>